<gene>
    <name evidence="2" type="ORF">E6O75_ATG04009</name>
</gene>
<keyword evidence="1" id="KW-0812">Transmembrane</keyword>
<keyword evidence="1" id="KW-0472">Membrane</keyword>
<comment type="caution">
    <text evidence="2">The sequence shown here is derived from an EMBL/GenBank/DDBJ whole genome shotgun (WGS) entry which is preliminary data.</text>
</comment>
<evidence type="ECO:0000313" key="3">
    <source>
        <dbReference type="Proteomes" id="UP000298493"/>
    </source>
</evidence>
<organism evidence="2 3">
    <name type="scientific">Venturia nashicola</name>
    <dbReference type="NCBI Taxonomy" id="86259"/>
    <lineage>
        <taxon>Eukaryota</taxon>
        <taxon>Fungi</taxon>
        <taxon>Dikarya</taxon>
        <taxon>Ascomycota</taxon>
        <taxon>Pezizomycotina</taxon>
        <taxon>Dothideomycetes</taxon>
        <taxon>Pleosporomycetidae</taxon>
        <taxon>Venturiales</taxon>
        <taxon>Venturiaceae</taxon>
        <taxon>Venturia</taxon>
    </lineage>
</organism>
<sequence length="254" mass="28248">MDSLIHIASGVVAERAAAEFPFRADFSAFWSLSIPNLCLRIPGYLSQLPFSQVASISTFRCSNIHSDASAMPPRGWYKFILTLLFGFCLGIVLGITSSALLFYLMPAQWLENGFADRKTRLEDTLSRRACSKEGLTETLYSDTNRVEICACWPGRGAHTGVGVMKYSGDENGSAARLHRLESAHSTARKLALHLRGILKADEYRDDMAPDTGHVYQITLGHGLEQRDQEQTQYKHVDAKNGDSGIYRRGNGWIQ</sequence>
<proteinExistence type="predicted"/>
<name>A0A4Z1PQ73_9PEZI</name>
<evidence type="ECO:0000256" key="1">
    <source>
        <dbReference type="SAM" id="Phobius"/>
    </source>
</evidence>
<feature type="transmembrane region" description="Helical" evidence="1">
    <location>
        <begin position="79"/>
        <end position="104"/>
    </location>
</feature>
<dbReference type="AlphaFoldDB" id="A0A4Z1PQ73"/>
<evidence type="ECO:0000313" key="2">
    <source>
        <dbReference type="EMBL" id="TID24804.1"/>
    </source>
</evidence>
<protein>
    <submittedName>
        <fullName evidence="2">Uncharacterized protein</fullName>
    </submittedName>
</protein>
<dbReference type="Proteomes" id="UP000298493">
    <property type="component" value="Unassembled WGS sequence"/>
</dbReference>
<keyword evidence="3" id="KW-1185">Reference proteome</keyword>
<accession>A0A4Z1PQ73</accession>
<keyword evidence="1" id="KW-1133">Transmembrane helix</keyword>
<dbReference type="EMBL" id="SNSC02000004">
    <property type="protein sequence ID" value="TID24804.1"/>
    <property type="molecule type" value="Genomic_DNA"/>
</dbReference>
<reference evidence="2 3" key="1">
    <citation type="submission" date="2019-04" db="EMBL/GenBank/DDBJ databases">
        <title>High contiguity whole genome sequence and gene annotation resource for two Venturia nashicola isolates.</title>
        <authorList>
            <person name="Prokchorchik M."/>
            <person name="Won K."/>
            <person name="Lee Y."/>
            <person name="Choi E.D."/>
            <person name="Segonzac C."/>
            <person name="Sohn K.H."/>
        </authorList>
    </citation>
    <scope>NUCLEOTIDE SEQUENCE [LARGE SCALE GENOMIC DNA]</scope>
    <source>
        <strain evidence="2 3">PRI2</strain>
    </source>
</reference>